<dbReference type="GO" id="GO:0016853">
    <property type="term" value="F:isomerase activity"/>
    <property type="evidence" value="ECO:0007669"/>
    <property type="project" value="UniProtKB-KW"/>
</dbReference>
<keyword evidence="3" id="KW-1185">Reference proteome</keyword>
<dbReference type="EMBL" id="FOKY01000022">
    <property type="protein sequence ID" value="SFB92539.1"/>
    <property type="molecule type" value="Genomic_DNA"/>
</dbReference>
<dbReference type="AlphaFoldDB" id="A0A1I1EZC1"/>
<dbReference type="OrthoDB" id="9801426at2"/>
<gene>
    <name evidence="2" type="ORF">SAMN02745150_01341</name>
</gene>
<evidence type="ECO:0000313" key="3">
    <source>
        <dbReference type="Proteomes" id="UP000240042"/>
    </source>
</evidence>
<protein>
    <submittedName>
        <fullName evidence="2">Sugar phosphate isomerase/epimerase</fullName>
    </submittedName>
</protein>
<dbReference type="RefSeq" id="WP_092319931.1">
    <property type="nucleotide sequence ID" value="NZ_FOKY01000022.1"/>
</dbReference>
<sequence>MKLCVSNLAWNNNERIAVYKLLQQNNIKHIEIALSKFSTKALNENIKAYLDFKDEWESYGLTAVSMQSLHFGVENAYLFRTGKQRNNLLEATKKAISIASCLEIQNLVFGSPKLRIIPNRADTSKAVNFFTKLNTFAQSKNCYLNLEANSKQYGTNFLTTTQEALQYLKDNQWSNIGINLDIGTIILENENIEEMIPHFQSVRHVHLSIPYLKTNFEEYRSQIQYYISEFKKSNHTVFSILSLEMYSNETNLNMLEKNIYLIQEYIQ</sequence>
<dbReference type="Proteomes" id="UP000240042">
    <property type="component" value="Unassembled WGS sequence"/>
</dbReference>
<proteinExistence type="predicted"/>
<reference evidence="3" key="1">
    <citation type="submission" date="2016-10" db="EMBL/GenBank/DDBJ databases">
        <authorList>
            <person name="Varghese N."/>
            <person name="Submissions S."/>
        </authorList>
    </citation>
    <scope>NUCLEOTIDE SEQUENCE [LARGE SCALE GENOMIC DNA]</scope>
    <source>
        <strain evidence="3">ATCC 43811</strain>
    </source>
</reference>
<dbReference type="SUPFAM" id="SSF51658">
    <property type="entry name" value="Xylose isomerase-like"/>
    <property type="match status" value="1"/>
</dbReference>
<dbReference type="Pfam" id="PF01261">
    <property type="entry name" value="AP_endonuc_2"/>
    <property type="match status" value="1"/>
</dbReference>
<name>A0A1I1EZC1_BREAD</name>
<keyword evidence="2" id="KW-0413">Isomerase</keyword>
<evidence type="ECO:0000259" key="1">
    <source>
        <dbReference type="Pfam" id="PF01261"/>
    </source>
</evidence>
<dbReference type="STRING" id="34097.SAMN02745150_01341"/>
<organism evidence="2 3">
    <name type="scientific">Brevinema andersonii</name>
    <dbReference type="NCBI Taxonomy" id="34097"/>
    <lineage>
        <taxon>Bacteria</taxon>
        <taxon>Pseudomonadati</taxon>
        <taxon>Spirochaetota</taxon>
        <taxon>Spirochaetia</taxon>
        <taxon>Brevinematales</taxon>
        <taxon>Brevinemataceae</taxon>
        <taxon>Brevinema</taxon>
    </lineage>
</organism>
<dbReference type="InterPro" id="IPR013022">
    <property type="entry name" value="Xyl_isomerase-like_TIM-brl"/>
</dbReference>
<feature type="domain" description="Xylose isomerase-like TIM barrel" evidence="1">
    <location>
        <begin position="50"/>
        <end position="208"/>
    </location>
</feature>
<dbReference type="InterPro" id="IPR036237">
    <property type="entry name" value="Xyl_isomerase-like_sf"/>
</dbReference>
<accession>A0A1I1EZC1</accession>
<dbReference type="Gene3D" id="3.20.20.150">
    <property type="entry name" value="Divalent-metal-dependent TIM barrel enzymes"/>
    <property type="match status" value="1"/>
</dbReference>
<evidence type="ECO:0000313" key="2">
    <source>
        <dbReference type="EMBL" id="SFB92539.1"/>
    </source>
</evidence>